<keyword evidence="2" id="KW-1185">Reference proteome</keyword>
<reference evidence="1 2" key="1">
    <citation type="submission" date="2021-06" db="EMBL/GenBank/DDBJ databases">
        <authorList>
            <person name="Palmer J.M."/>
        </authorList>
    </citation>
    <scope>NUCLEOTIDE SEQUENCE [LARGE SCALE GENOMIC DNA]</scope>
    <source>
        <strain evidence="1 2">XR_2019</strain>
        <tissue evidence="1">Muscle</tissue>
    </source>
</reference>
<accession>A0ABV0W113</accession>
<feature type="non-terminal residue" evidence="1">
    <location>
        <position position="1"/>
    </location>
</feature>
<comment type="caution">
    <text evidence="1">The sequence shown here is derived from an EMBL/GenBank/DDBJ whole genome shotgun (WGS) entry which is preliminary data.</text>
</comment>
<dbReference type="EMBL" id="JAHRIM010020264">
    <property type="protein sequence ID" value="MEQ2262341.1"/>
    <property type="molecule type" value="Genomic_DNA"/>
</dbReference>
<dbReference type="Proteomes" id="UP001444071">
    <property type="component" value="Unassembled WGS sequence"/>
</dbReference>
<gene>
    <name evidence="1" type="ORF">XENORESO_007473</name>
</gene>
<sequence>VFPAVFSSFMVDLSIDDVSYFQEDKQRSCDHVVSAVSKNTTFGLSSWSHSAISSSCSEDRIKEAPAGRSHH</sequence>
<protein>
    <submittedName>
        <fullName evidence="1">Uncharacterized protein</fullName>
    </submittedName>
</protein>
<evidence type="ECO:0000313" key="1">
    <source>
        <dbReference type="EMBL" id="MEQ2262341.1"/>
    </source>
</evidence>
<name>A0ABV0W113_9TELE</name>
<organism evidence="1 2">
    <name type="scientific">Xenotaenia resolanae</name>
    <dbReference type="NCBI Taxonomy" id="208358"/>
    <lineage>
        <taxon>Eukaryota</taxon>
        <taxon>Metazoa</taxon>
        <taxon>Chordata</taxon>
        <taxon>Craniata</taxon>
        <taxon>Vertebrata</taxon>
        <taxon>Euteleostomi</taxon>
        <taxon>Actinopterygii</taxon>
        <taxon>Neopterygii</taxon>
        <taxon>Teleostei</taxon>
        <taxon>Neoteleostei</taxon>
        <taxon>Acanthomorphata</taxon>
        <taxon>Ovalentaria</taxon>
        <taxon>Atherinomorphae</taxon>
        <taxon>Cyprinodontiformes</taxon>
        <taxon>Goodeidae</taxon>
        <taxon>Xenotaenia</taxon>
    </lineage>
</organism>
<evidence type="ECO:0000313" key="2">
    <source>
        <dbReference type="Proteomes" id="UP001444071"/>
    </source>
</evidence>
<proteinExistence type="predicted"/>